<name>A0A644TQN9_9ZZZZ</name>
<comment type="caution">
    <text evidence="2">The sequence shown here is derived from an EMBL/GenBank/DDBJ whole genome shotgun (WGS) entry which is preliminary data.</text>
</comment>
<reference evidence="2" key="1">
    <citation type="submission" date="2019-08" db="EMBL/GenBank/DDBJ databases">
        <authorList>
            <person name="Kucharzyk K."/>
            <person name="Murdoch R.W."/>
            <person name="Higgins S."/>
            <person name="Loffler F."/>
        </authorList>
    </citation>
    <scope>NUCLEOTIDE SEQUENCE</scope>
</reference>
<evidence type="ECO:0000313" key="2">
    <source>
        <dbReference type="EMBL" id="MPL69245.1"/>
    </source>
</evidence>
<evidence type="ECO:0008006" key="3">
    <source>
        <dbReference type="Google" id="ProtNLM"/>
    </source>
</evidence>
<accession>A0A644TQN9</accession>
<protein>
    <recommendedName>
        <fullName evidence="3">DUF445 domain-containing protein</fullName>
    </recommendedName>
</protein>
<dbReference type="GO" id="GO:0005886">
    <property type="term" value="C:plasma membrane"/>
    <property type="evidence" value="ECO:0007669"/>
    <property type="project" value="TreeGrafter"/>
</dbReference>
<feature type="transmembrane region" description="Helical" evidence="1">
    <location>
        <begin position="392"/>
        <end position="411"/>
    </location>
</feature>
<dbReference type="AlphaFoldDB" id="A0A644TQN9"/>
<organism evidence="2">
    <name type="scientific">bioreactor metagenome</name>
    <dbReference type="NCBI Taxonomy" id="1076179"/>
    <lineage>
        <taxon>unclassified sequences</taxon>
        <taxon>metagenomes</taxon>
        <taxon>ecological metagenomes</taxon>
    </lineage>
</organism>
<evidence type="ECO:0000256" key="1">
    <source>
        <dbReference type="SAM" id="Phobius"/>
    </source>
</evidence>
<dbReference type="InterPro" id="IPR007383">
    <property type="entry name" value="DUF445"/>
</dbReference>
<keyword evidence="1" id="KW-1133">Transmembrane helix</keyword>
<gene>
    <name evidence="2" type="ORF">SDC9_14981</name>
</gene>
<keyword evidence="1" id="KW-0812">Transmembrane</keyword>
<sequence>MKSNKHKATVTLGIVSAGFLASYPFSNTFWGGLLTSGCQAGMVGGMADWFAVTALFKKPLGIPFRTALISRNRDRIFTALMDMVENELITKENIIRELAKYDFAGFLIQYLDEHGGKEDIKAIVRKIGVDVLEQVEPGEFGQMIDRLLKTNAGRVKVAPFAVQAVEWSVRTGYADKFVDFILDEMIRLAGHQHMRTELVKIISQAKQAYEHEMAGRQLVSALLDLSSDSLAVTAQTKLTEFLGELKNPSHPLRERIQKWLEDLAESLKTDAAFQERVEDWKSAFFSKLDSAALIAELVDGMRYAGNHSVSGLLRLSRWFGYKFDNLIADFKVNPTQQENVDSALKQLINRLVEKHHHQIGLTVKAALDKYSNERLVEFVESKAGNDLQMIRINGSVVGSLVGMLIFLVTYWL</sequence>
<keyword evidence="1" id="KW-0472">Membrane</keyword>
<dbReference type="Pfam" id="PF04286">
    <property type="entry name" value="DUF445"/>
    <property type="match status" value="1"/>
</dbReference>
<dbReference type="PANTHER" id="PTHR38442:SF1">
    <property type="entry name" value="INNER MEMBRANE PROTEIN"/>
    <property type="match status" value="1"/>
</dbReference>
<dbReference type="PANTHER" id="PTHR38442">
    <property type="entry name" value="INNER MEMBRANE PROTEIN-RELATED"/>
    <property type="match status" value="1"/>
</dbReference>
<proteinExistence type="predicted"/>
<dbReference type="EMBL" id="VSSQ01000046">
    <property type="protein sequence ID" value="MPL69245.1"/>
    <property type="molecule type" value="Genomic_DNA"/>
</dbReference>